<reference evidence="2" key="1">
    <citation type="submission" date="2012-01" db="EMBL/GenBank/DDBJ databases">
        <title>The Genome Sequence of Treponema denticola H-22.</title>
        <authorList>
            <consortium name="The Broad Institute Genome Sequencing Platform"/>
            <person name="Earl A."/>
            <person name="Ward D."/>
            <person name="Feldgarden M."/>
            <person name="Gevers D."/>
            <person name="Blanton J.M."/>
            <person name="Fenno C.J."/>
            <person name="Baranova O.V."/>
            <person name="Mathney J."/>
            <person name="Dewhirst F.E."/>
            <person name="Izard J."/>
            <person name="Young S.K."/>
            <person name="Zeng Q."/>
            <person name="Gargeya S."/>
            <person name="Fitzgerald M."/>
            <person name="Haas B."/>
            <person name="Abouelleil A."/>
            <person name="Alvarado L."/>
            <person name="Arachchi H.M."/>
            <person name="Berlin A."/>
            <person name="Chapman S.B."/>
            <person name="Gearin G."/>
            <person name="Goldberg J."/>
            <person name="Griggs A."/>
            <person name="Gujja S."/>
            <person name="Hansen M."/>
            <person name="Heiman D."/>
            <person name="Howarth C."/>
            <person name="Larimer J."/>
            <person name="Lui A."/>
            <person name="MacDonald P.J.P."/>
            <person name="McCowen C."/>
            <person name="Montmayeur A."/>
            <person name="Murphy C."/>
            <person name="Neiman D."/>
            <person name="Pearson M."/>
            <person name="Priest M."/>
            <person name="Roberts A."/>
            <person name="Saif S."/>
            <person name="Shea T."/>
            <person name="Sisk P."/>
            <person name="Stolte C."/>
            <person name="Sykes S."/>
            <person name="Wortman J."/>
            <person name="Nusbaum C."/>
            <person name="Birren B."/>
        </authorList>
    </citation>
    <scope>NUCLEOTIDE SEQUENCE [LARGE SCALE GENOMIC DNA]</scope>
    <source>
        <strain evidence="2">H-22</strain>
    </source>
</reference>
<sequence>MKKNCVSILLIGFLCMNLFSQSYDERRIFFGENYQAIQKISKERESIIKDSYSEVLAFANKFHIFSESSLVEHGIYKEVHNSFVFYRFLFTDNHSYGTFVFNYLQIFCLAYKNKLYVLGSSYLHEAHLIEETIHVAEENIYSNYSVIQEDDDFEIIMHKTKDKTESYDDGESDSESTVEVSGDGKAYFYKLSDILKTIEKNYSKAGSIVQVELKDYKSVSCGRTLIDEKCPFMYTIQNAFDKNPETAYVENTEDNEITISIFSDKKIKRVGIINGFVKSPNLYESNNRIREMYINDKIFELKDVHSKDFVFFGIPLSSDIYIQTVELYKGNRYSDTCIAEIQIK</sequence>
<gene>
    <name evidence="2" type="ORF">HMPREF9726_01856</name>
</gene>
<evidence type="ECO:0000259" key="1">
    <source>
        <dbReference type="Pfam" id="PF25302"/>
    </source>
</evidence>
<dbReference type="NCBIfam" id="NF047619">
    <property type="entry name" value="NADase_discoid"/>
    <property type="match status" value="1"/>
</dbReference>
<dbReference type="HOGENOM" id="CLU_806408_0_0_12"/>
<comment type="caution">
    <text evidence="2">The sequence shown here is derived from an EMBL/GenBank/DDBJ whole genome shotgun (WGS) entry which is preliminary data.</text>
</comment>
<dbReference type="InterPro" id="IPR057561">
    <property type="entry name" value="NADase_transloc"/>
</dbReference>
<feature type="domain" description="NAD glycohydrolase translocation F5/8 type C" evidence="1">
    <location>
        <begin position="232"/>
        <end position="343"/>
    </location>
</feature>
<dbReference type="AlphaFoldDB" id="A0A0E2E300"/>
<accession>A0A0E2E300</accession>
<dbReference type="PATRIC" id="fig|999432.5.peg.1925"/>
<dbReference type="EMBL" id="AGDV01000020">
    <property type="protein sequence ID" value="EMB31476.1"/>
    <property type="molecule type" value="Genomic_DNA"/>
</dbReference>
<organism evidence="2">
    <name type="scientific">Treponema denticola H-22</name>
    <dbReference type="NCBI Taxonomy" id="999432"/>
    <lineage>
        <taxon>Bacteria</taxon>
        <taxon>Pseudomonadati</taxon>
        <taxon>Spirochaetota</taxon>
        <taxon>Spirochaetia</taxon>
        <taxon>Spirochaetales</taxon>
        <taxon>Treponemataceae</taxon>
        <taxon>Treponema</taxon>
    </lineage>
</organism>
<evidence type="ECO:0000313" key="2">
    <source>
        <dbReference type="EMBL" id="EMB31476.1"/>
    </source>
</evidence>
<protein>
    <recommendedName>
        <fullName evidence="1">NAD glycohydrolase translocation F5/8 type C domain-containing protein</fullName>
    </recommendedName>
</protein>
<proteinExistence type="predicted"/>
<dbReference type="Proteomes" id="UP000011705">
    <property type="component" value="Chromosome"/>
</dbReference>
<name>A0A0E2E300_TREDN</name>
<dbReference type="Pfam" id="PF25302">
    <property type="entry name" value="NADase_transloc"/>
    <property type="match status" value="1"/>
</dbReference>
<dbReference type="RefSeq" id="WP_002685116.1">
    <property type="nucleotide sequence ID" value="NZ_CM001795.1"/>
</dbReference>